<name>A0A915K3I0_ROMCU</name>
<accession>A0A915K3I0</accession>
<reference evidence="2" key="1">
    <citation type="submission" date="2022-11" db="UniProtKB">
        <authorList>
            <consortium name="WormBaseParasite"/>
        </authorList>
    </citation>
    <scope>IDENTIFICATION</scope>
</reference>
<keyword evidence="1" id="KW-1185">Reference proteome</keyword>
<sequence length="61" mass="6282">MSLGVSQLLGLKLIGNGADNLINHLDCGDVIGYSCGGGAELVQCVACFNSEIMDFVSVCNC</sequence>
<proteinExistence type="predicted"/>
<dbReference type="AlphaFoldDB" id="A0A915K3I0"/>
<evidence type="ECO:0000313" key="2">
    <source>
        <dbReference type="WBParaSite" id="nRc.2.0.1.t33261-RA"/>
    </source>
</evidence>
<protein>
    <submittedName>
        <fullName evidence="2">Uncharacterized protein</fullName>
    </submittedName>
</protein>
<dbReference type="Proteomes" id="UP000887565">
    <property type="component" value="Unplaced"/>
</dbReference>
<dbReference type="WBParaSite" id="nRc.2.0.1.t33261-RA">
    <property type="protein sequence ID" value="nRc.2.0.1.t33261-RA"/>
    <property type="gene ID" value="nRc.2.0.1.g33261"/>
</dbReference>
<evidence type="ECO:0000313" key="1">
    <source>
        <dbReference type="Proteomes" id="UP000887565"/>
    </source>
</evidence>
<organism evidence="1 2">
    <name type="scientific">Romanomermis culicivorax</name>
    <name type="common">Nematode worm</name>
    <dbReference type="NCBI Taxonomy" id="13658"/>
    <lineage>
        <taxon>Eukaryota</taxon>
        <taxon>Metazoa</taxon>
        <taxon>Ecdysozoa</taxon>
        <taxon>Nematoda</taxon>
        <taxon>Enoplea</taxon>
        <taxon>Dorylaimia</taxon>
        <taxon>Mermithida</taxon>
        <taxon>Mermithoidea</taxon>
        <taxon>Mermithidae</taxon>
        <taxon>Romanomermis</taxon>
    </lineage>
</organism>